<dbReference type="Pfam" id="PF01557">
    <property type="entry name" value="FAA_hydrolase"/>
    <property type="match status" value="1"/>
</dbReference>
<evidence type="ECO:0000313" key="4">
    <source>
        <dbReference type="Proteomes" id="UP000076865"/>
    </source>
</evidence>
<keyword evidence="3" id="KW-0413">Isomerase</keyword>
<feature type="domain" description="Fumarylacetoacetase-like C-terminal" evidence="2">
    <location>
        <begin position="48"/>
        <end position="246"/>
    </location>
</feature>
<dbReference type="PANTHER" id="PTHR11820:SF114">
    <property type="entry name" value="4-HYDROXYPHENYLACETATE CATABOLISM PROTEIN"/>
    <property type="match status" value="1"/>
</dbReference>
<evidence type="ECO:0000259" key="2">
    <source>
        <dbReference type="Pfam" id="PF01557"/>
    </source>
</evidence>
<proteinExistence type="predicted"/>
<evidence type="ECO:0000256" key="1">
    <source>
        <dbReference type="ARBA" id="ARBA00022723"/>
    </source>
</evidence>
<dbReference type="InterPro" id="IPR012684">
    <property type="entry name" value="HPA_isomer/decarb_C"/>
</dbReference>
<dbReference type="KEGG" id="aamy:GFC30_1750"/>
<name>A0A167TKR5_9BACL</name>
<dbReference type="GO" id="GO:0008704">
    <property type="term" value="F:5-carboxymethyl-2-hydroxymuconate delta-isomerase activity"/>
    <property type="evidence" value="ECO:0007669"/>
    <property type="project" value="InterPro"/>
</dbReference>
<dbReference type="PATRIC" id="fig|294699.3.peg.1791"/>
<dbReference type="GO" id="GO:1901023">
    <property type="term" value="P:4-hydroxyphenylacetate catabolic process"/>
    <property type="evidence" value="ECO:0007669"/>
    <property type="project" value="InterPro"/>
</dbReference>
<evidence type="ECO:0000313" key="3">
    <source>
        <dbReference type="EMBL" id="ANB61214.1"/>
    </source>
</evidence>
<dbReference type="AlphaFoldDB" id="A0A167TKR5"/>
<dbReference type="RefSeq" id="WP_066324354.1">
    <property type="nucleotide sequence ID" value="NZ_CP015438.1"/>
</dbReference>
<dbReference type="Gene3D" id="2.30.30.370">
    <property type="entry name" value="FAH"/>
    <property type="match status" value="1"/>
</dbReference>
<dbReference type="GO" id="GO:0018800">
    <property type="term" value="F:5-oxopent-3-ene-1,2,5-tricarboxylate decarboxylase activity"/>
    <property type="evidence" value="ECO:0007669"/>
    <property type="project" value="InterPro"/>
</dbReference>
<reference evidence="3 4" key="1">
    <citation type="journal article" date="2006" name="Syst. Appl. Microbiol.">
        <title>Anoxybacillus amylolyticus sp. nov., a thermophilic amylase producing bacterium isolated from Mount Rittmann (Antarctica).</title>
        <authorList>
            <person name="Poli A."/>
            <person name="Esposito E."/>
            <person name="Lama L."/>
            <person name="Orlando P."/>
            <person name="Nicolaus G."/>
            <person name="de Appolonia F."/>
            <person name="Gambacorta A."/>
            <person name="Nicolaus B."/>
        </authorList>
    </citation>
    <scope>NUCLEOTIDE SEQUENCE [LARGE SCALE GENOMIC DNA]</scope>
    <source>
        <strain evidence="3 4">DSM 15939</strain>
    </source>
</reference>
<keyword evidence="4" id="KW-1185">Reference proteome</keyword>
<dbReference type="InterPro" id="IPR036663">
    <property type="entry name" value="Fumarylacetoacetase_C_sf"/>
</dbReference>
<dbReference type="InterPro" id="IPR011234">
    <property type="entry name" value="Fumarylacetoacetase-like_C"/>
</dbReference>
<accession>A0A167TKR5</accession>
<sequence>MKYARFIAEGREQTGVVNKEETHITAASGKQYAFHDIQVWLPPIQPNKMIGLALNFADHAEELGLEKPTEPVLFIKPNSSLIGHLAPIYYPDGATYMHYENELAVVIGKTARNVKEADAFHYVSGYTIANDVTVRDFVNNFYRPPVRAKGHDTFGPMGPFFVDKEDIDDVSDLELRTYVNGELRQRGNTKDLIYSIPELIAFISSFMTLEPNDVILTGTPKGLSHIYPGDVVRLEIDGLGALENYVLDGRTVDNRGESYAVQQD</sequence>
<keyword evidence="1" id="KW-0479">Metal-binding</keyword>
<dbReference type="PANTHER" id="PTHR11820">
    <property type="entry name" value="ACYLPYRUVASE"/>
    <property type="match status" value="1"/>
</dbReference>
<dbReference type="SUPFAM" id="SSF56529">
    <property type="entry name" value="FAH"/>
    <property type="match status" value="1"/>
</dbReference>
<dbReference type="OrthoDB" id="9805307at2"/>
<dbReference type="Proteomes" id="UP000076865">
    <property type="component" value="Chromosome"/>
</dbReference>
<dbReference type="FunFam" id="3.90.850.10:FF:000002">
    <property type="entry name" value="2-hydroxyhepta-2,4-diene-1,7-dioate isomerase"/>
    <property type="match status" value="1"/>
</dbReference>
<protein>
    <submittedName>
        <fullName evidence="3">2-hydroxyhepta-2,4-diene-1,7-dioate isomerase/5-carboxymethyl-2-oxo-hex-3-ene-1,7-dioate decarboxylase</fullName>
    </submittedName>
</protein>
<dbReference type="NCBIfam" id="TIGR02303">
    <property type="entry name" value="HpaG-C-term"/>
    <property type="match status" value="1"/>
</dbReference>
<dbReference type="GO" id="GO:0046872">
    <property type="term" value="F:metal ion binding"/>
    <property type="evidence" value="ECO:0007669"/>
    <property type="project" value="UniProtKB-KW"/>
</dbReference>
<dbReference type="Gene3D" id="3.90.850.10">
    <property type="entry name" value="Fumarylacetoacetase-like, C-terminal domain"/>
    <property type="match status" value="1"/>
</dbReference>
<dbReference type="EMBL" id="CP015438">
    <property type="protein sequence ID" value="ANB61214.1"/>
    <property type="molecule type" value="Genomic_DNA"/>
</dbReference>
<organism evidence="3 4">
    <name type="scientific">Anoxybacteroides amylolyticum</name>
    <dbReference type="NCBI Taxonomy" id="294699"/>
    <lineage>
        <taxon>Bacteria</taxon>
        <taxon>Bacillati</taxon>
        <taxon>Bacillota</taxon>
        <taxon>Bacilli</taxon>
        <taxon>Bacillales</taxon>
        <taxon>Anoxybacillaceae</taxon>
        <taxon>Anoxybacteroides</taxon>
    </lineage>
</organism>
<gene>
    <name evidence="3" type="ORF">GFC30_1750</name>
</gene>